<evidence type="ECO:0000259" key="1">
    <source>
        <dbReference type="Pfam" id="PF00501"/>
    </source>
</evidence>
<dbReference type="Pfam" id="PF13193">
    <property type="entry name" value="AMP-binding_C"/>
    <property type="match status" value="1"/>
</dbReference>
<keyword evidence="4" id="KW-1185">Reference proteome</keyword>
<dbReference type="Gene3D" id="3.40.50.12780">
    <property type="entry name" value="N-terminal domain of ligase-like"/>
    <property type="match status" value="1"/>
</dbReference>
<dbReference type="GO" id="GO:0016878">
    <property type="term" value="F:acid-thiol ligase activity"/>
    <property type="evidence" value="ECO:0007669"/>
    <property type="project" value="UniProtKB-ARBA"/>
</dbReference>
<dbReference type="InterPro" id="IPR045851">
    <property type="entry name" value="AMP-bd_C_sf"/>
</dbReference>
<dbReference type="PROSITE" id="PS00455">
    <property type="entry name" value="AMP_BINDING"/>
    <property type="match status" value="1"/>
</dbReference>
<gene>
    <name evidence="3" type="ORF">L8U60_10510</name>
</gene>
<dbReference type="InterPro" id="IPR000873">
    <property type="entry name" value="AMP-dep_synth/lig_dom"/>
</dbReference>
<evidence type="ECO:0000313" key="3">
    <source>
        <dbReference type="EMBL" id="MCZ9294912.1"/>
    </source>
</evidence>
<evidence type="ECO:0000313" key="4">
    <source>
        <dbReference type="Proteomes" id="UP001146468"/>
    </source>
</evidence>
<dbReference type="PANTHER" id="PTHR43767:SF1">
    <property type="entry name" value="NONRIBOSOMAL PEPTIDE SYNTHASE PES1 (EUROFUNG)-RELATED"/>
    <property type="match status" value="1"/>
</dbReference>
<dbReference type="EMBL" id="JAKMUS010000025">
    <property type="protein sequence ID" value="MCZ9294912.1"/>
    <property type="molecule type" value="Genomic_DNA"/>
</dbReference>
<dbReference type="Gene3D" id="3.30.300.30">
    <property type="match status" value="1"/>
</dbReference>
<dbReference type="AlphaFoldDB" id="A0A9X3LVD0"/>
<dbReference type="InterPro" id="IPR042099">
    <property type="entry name" value="ANL_N_sf"/>
</dbReference>
<dbReference type="InterPro" id="IPR050237">
    <property type="entry name" value="ATP-dep_AMP-bd_enzyme"/>
</dbReference>
<dbReference type="PANTHER" id="PTHR43767">
    <property type="entry name" value="LONG-CHAIN-FATTY-ACID--COA LIGASE"/>
    <property type="match status" value="1"/>
</dbReference>
<evidence type="ECO:0000259" key="2">
    <source>
        <dbReference type="Pfam" id="PF13193"/>
    </source>
</evidence>
<dbReference type="CDD" id="cd04433">
    <property type="entry name" value="AFD_class_I"/>
    <property type="match status" value="1"/>
</dbReference>
<dbReference type="RefSeq" id="WP_269966330.1">
    <property type="nucleotide sequence ID" value="NZ_JAKMUS010000025.1"/>
</dbReference>
<dbReference type="InterPro" id="IPR025110">
    <property type="entry name" value="AMP-bd_C"/>
</dbReference>
<protein>
    <submittedName>
        <fullName evidence="3">AMP-binding protein</fullName>
    </submittedName>
</protein>
<sequence>MSNQVSYSPLQQVRAFTELASLIVRRGIVSFEGGFGVFLRGFGDLPRWGITTAREVEQGARCCPNRNALIDDDGVLSYQQLRDGSRTLAQWLLKYKKEAGLGELRIAIMARNGRHFVMPLAAKSYAGGAVFLLNIGSSAEQIQGCIEENGINIIFTDDEFADRMPESVRNGQVPLVWAHLGDITEAEREEVVAGAPHVDKLITLQHDLPKLPYRPKQGDIVLMSSGTTGVPKGILRDEPTIPYVLTGLLSAIPWYSNQTVLQSASMFHTWGWSTLNVALGSRSTLVTQRVFDPEKSMQQIQDYKIDGLISSPIFYKQMLDLPDNEKWDTSTLKWIASSGNALTTDLVGRMHERFGPILANIYGSTELSLATVATAEDIAKHPTAAGRVVPGSVVKLFDDAGGEVPQGQPGRIFLNNETALKGYSNPETPIVMIDGLIEMGDRGYFDEDGQLHVLGRNDDMIIIGGENVHPQSVTETLEPMPGIADVYAGGVDDEETFKRIAVWVVRSKDEHGQALTADAIRDWVRDKLAHHSIPRDVHFIDELPRNPTGKVMARFLPV</sequence>
<dbReference type="Proteomes" id="UP001146468">
    <property type="component" value="Unassembled WGS sequence"/>
</dbReference>
<feature type="domain" description="AMP-binding enzyme C-terminal" evidence="2">
    <location>
        <begin position="478"/>
        <end position="550"/>
    </location>
</feature>
<reference evidence="3" key="1">
    <citation type="submission" date="2022-02" db="EMBL/GenBank/DDBJ databases">
        <title>Corynebacterium sp. from urogenital microbiome.</title>
        <authorList>
            <person name="Cappelli E.A."/>
            <person name="Ribeiro T.G."/>
            <person name="Peixe L."/>
        </authorList>
    </citation>
    <scope>NUCLEOTIDE SEQUENCE</scope>
    <source>
        <strain evidence="3">C8Ua_172</strain>
    </source>
</reference>
<dbReference type="Pfam" id="PF00501">
    <property type="entry name" value="AMP-binding"/>
    <property type="match status" value="1"/>
</dbReference>
<comment type="caution">
    <text evidence="3">The sequence shown here is derived from an EMBL/GenBank/DDBJ whole genome shotgun (WGS) entry which is preliminary data.</text>
</comment>
<accession>A0A9X3LVD0</accession>
<feature type="domain" description="AMP-dependent synthetase/ligase" evidence="1">
    <location>
        <begin position="57"/>
        <end position="423"/>
    </location>
</feature>
<organism evidence="3 4">
    <name type="scientific">Corynebacterium meitnerae</name>
    <dbReference type="NCBI Taxonomy" id="2913498"/>
    <lineage>
        <taxon>Bacteria</taxon>
        <taxon>Bacillati</taxon>
        <taxon>Actinomycetota</taxon>
        <taxon>Actinomycetes</taxon>
        <taxon>Mycobacteriales</taxon>
        <taxon>Corynebacteriaceae</taxon>
        <taxon>Corynebacterium</taxon>
    </lineage>
</organism>
<proteinExistence type="predicted"/>
<dbReference type="InterPro" id="IPR020845">
    <property type="entry name" value="AMP-binding_CS"/>
</dbReference>
<name>A0A9X3LVD0_9CORY</name>
<dbReference type="SUPFAM" id="SSF56801">
    <property type="entry name" value="Acetyl-CoA synthetase-like"/>
    <property type="match status" value="1"/>
</dbReference>